<dbReference type="InterPro" id="IPR032710">
    <property type="entry name" value="NTF2-like_dom_sf"/>
</dbReference>
<evidence type="ECO:0000313" key="4">
    <source>
        <dbReference type="Proteomes" id="UP000583752"/>
    </source>
</evidence>
<dbReference type="InterPro" id="IPR014710">
    <property type="entry name" value="RmlC-like_jellyroll"/>
</dbReference>
<evidence type="ECO:0000313" key="3">
    <source>
        <dbReference type="EMBL" id="NML62083.1"/>
    </source>
</evidence>
<dbReference type="RefSeq" id="WP_169466709.1">
    <property type="nucleotide sequence ID" value="NZ_JABBGG010000007.1"/>
</dbReference>
<dbReference type="Pfam" id="PF07366">
    <property type="entry name" value="SnoaL"/>
    <property type="match status" value="1"/>
</dbReference>
<comment type="caution">
    <text evidence="3">The sequence shown here is derived from an EMBL/GenBank/DDBJ whole genome shotgun (WGS) entry which is preliminary data.</text>
</comment>
<dbReference type="Gene3D" id="3.10.450.50">
    <property type="match status" value="1"/>
</dbReference>
<proteinExistence type="inferred from homology"/>
<keyword evidence="4" id="KW-1185">Reference proteome</keyword>
<reference evidence="3 4" key="1">
    <citation type="submission" date="2020-04" db="EMBL/GenBank/DDBJ databases">
        <title>Massilia sp. RP-1-19 isolated from soil.</title>
        <authorList>
            <person name="Dahal R.H."/>
        </authorList>
    </citation>
    <scope>NUCLEOTIDE SEQUENCE [LARGE SCALE GENOMIC DNA]</scope>
    <source>
        <strain evidence="3 4">RP-1-19</strain>
    </source>
</reference>
<protein>
    <submittedName>
        <fullName evidence="3">SnoaL-like domain-containing protein</fullName>
    </submittedName>
</protein>
<dbReference type="Gene3D" id="2.60.120.10">
    <property type="entry name" value="Jelly Rolls"/>
    <property type="match status" value="1"/>
</dbReference>
<feature type="domain" description="Pirin N-terminal" evidence="2">
    <location>
        <begin position="35"/>
        <end position="105"/>
    </location>
</feature>
<accession>A0A848HS20</accession>
<dbReference type="GO" id="GO:0030638">
    <property type="term" value="P:polyketide metabolic process"/>
    <property type="evidence" value="ECO:0007669"/>
    <property type="project" value="InterPro"/>
</dbReference>
<name>A0A848HS20_9BURK</name>
<evidence type="ECO:0000256" key="1">
    <source>
        <dbReference type="RuleBase" id="RU003457"/>
    </source>
</evidence>
<dbReference type="SUPFAM" id="SSF54427">
    <property type="entry name" value="NTF2-like"/>
    <property type="match status" value="1"/>
</dbReference>
<dbReference type="Pfam" id="PF02678">
    <property type="entry name" value="Pirin"/>
    <property type="match status" value="1"/>
</dbReference>
<dbReference type="InterPro" id="IPR009959">
    <property type="entry name" value="Cyclase_SnoaL-like"/>
</dbReference>
<comment type="similarity">
    <text evidence="1">Belongs to the pirin family.</text>
</comment>
<sequence length="223" mass="24501">MNAVLSAKPARQVQYRTRGQRQAWFNRLVSPSGLGERIKPFVFLDDFDIAPSGKPLSGLHPHSGIATLTVIVSGEMEYIDTTGKTGILPTGGVEWMNAGGGVWHGAIGNYALFDELFADDFVDHTPQPNSTPDKAGALKLYKTLRSAFPDFRANIHWQIADGDRVTTYKTYHGTHRGEFLGVAPTGRSVQFETVNVMRVQDGKIAEHWGVANLYSLIQQLTAT</sequence>
<organism evidence="3 4">
    <name type="scientific">Massilia polaris</name>
    <dbReference type="NCBI Taxonomy" id="2728846"/>
    <lineage>
        <taxon>Bacteria</taxon>
        <taxon>Pseudomonadati</taxon>
        <taxon>Pseudomonadota</taxon>
        <taxon>Betaproteobacteria</taxon>
        <taxon>Burkholderiales</taxon>
        <taxon>Oxalobacteraceae</taxon>
        <taxon>Telluria group</taxon>
        <taxon>Massilia</taxon>
    </lineage>
</organism>
<dbReference type="PANTHER" id="PTHR38436:SF1">
    <property type="entry name" value="ESTER CYCLASE"/>
    <property type="match status" value="1"/>
</dbReference>
<dbReference type="PANTHER" id="PTHR38436">
    <property type="entry name" value="POLYKETIDE CYCLASE SNOAL-LIKE DOMAIN"/>
    <property type="match status" value="1"/>
</dbReference>
<dbReference type="InterPro" id="IPR003829">
    <property type="entry name" value="Pirin_N_dom"/>
</dbReference>
<dbReference type="AlphaFoldDB" id="A0A848HS20"/>
<dbReference type="EMBL" id="JABBGG010000007">
    <property type="protein sequence ID" value="NML62083.1"/>
    <property type="molecule type" value="Genomic_DNA"/>
</dbReference>
<evidence type="ECO:0000259" key="2">
    <source>
        <dbReference type="Pfam" id="PF02678"/>
    </source>
</evidence>
<dbReference type="SUPFAM" id="SSF51182">
    <property type="entry name" value="RmlC-like cupins"/>
    <property type="match status" value="1"/>
</dbReference>
<dbReference type="InterPro" id="IPR011051">
    <property type="entry name" value="RmlC_Cupin_sf"/>
</dbReference>
<gene>
    <name evidence="3" type="ORF">HHL21_13550</name>
</gene>
<dbReference type="Proteomes" id="UP000583752">
    <property type="component" value="Unassembled WGS sequence"/>
</dbReference>